<evidence type="ECO:0000256" key="1">
    <source>
        <dbReference type="SAM" id="MobiDB-lite"/>
    </source>
</evidence>
<dbReference type="AlphaFoldDB" id="A0A0E0AHP2"/>
<dbReference type="EnsemblPlants" id="OGLUM07G08080.1">
    <property type="protein sequence ID" value="OGLUM07G08080.1"/>
    <property type="gene ID" value="OGLUM07G08080"/>
</dbReference>
<accession>A0A0E0AHP2</accession>
<evidence type="ECO:0000313" key="3">
    <source>
        <dbReference type="Proteomes" id="UP000026961"/>
    </source>
</evidence>
<organism evidence="2">
    <name type="scientific">Oryza glumipatula</name>
    <dbReference type="NCBI Taxonomy" id="40148"/>
    <lineage>
        <taxon>Eukaryota</taxon>
        <taxon>Viridiplantae</taxon>
        <taxon>Streptophyta</taxon>
        <taxon>Embryophyta</taxon>
        <taxon>Tracheophyta</taxon>
        <taxon>Spermatophyta</taxon>
        <taxon>Magnoliopsida</taxon>
        <taxon>Liliopsida</taxon>
        <taxon>Poales</taxon>
        <taxon>Poaceae</taxon>
        <taxon>BOP clade</taxon>
        <taxon>Oryzoideae</taxon>
        <taxon>Oryzeae</taxon>
        <taxon>Oryzinae</taxon>
        <taxon>Oryza</taxon>
    </lineage>
</organism>
<dbReference type="Proteomes" id="UP000026961">
    <property type="component" value="Chromosome 7"/>
</dbReference>
<dbReference type="STRING" id="40148.A0A0E0AHP2"/>
<feature type="compositionally biased region" description="Basic and acidic residues" evidence="1">
    <location>
        <begin position="1"/>
        <end position="12"/>
    </location>
</feature>
<evidence type="ECO:0000313" key="2">
    <source>
        <dbReference type="EnsemblPlants" id="OGLUM07G08080.1"/>
    </source>
</evidence>
<feature type="region of interest" description="Disordered" evidence="1">
    <location>
        <begin position="1"/>
        <end position="43"/>
    </location>
</feature>
<reference evidence="2" key="2">
    <citation type="submission" date="2018-05" db="EMBL/GenBank/DDBJ databases">
        <title>OgluRS3 (Oryza glumaepatula Reference Sequence Version 3).</title>
        <authorList>
            <person name="Zhang J."/>
            <person name="Kudrna D."/>
            <person name="Lee S."/>
            <person name="Talag J."/>
            <person name="Welchert J."/>
            <person name="Wing R.A."/>
        </authorList>
    </citation>
    <scope>NUCLEOTIDE SEQUENCE [LARGE SCALE GENOMIC DNA]</scope>
</reference>
<feature type="compositionally biased region" description="Basic and acidic residues" evidence="1">
    <location>
        <begin position="30"/>
        <end position="43"/>
    </location>
</feature>
<keyword evidence="3" id="KW-1185">Reference proteome</keyword>
<dbReference type="HOGENOM" id="CLU_1542467_0_0_1"/>
<name>A0A0E0AHP2_9ORYZ</name>
<sequence>MEQGEGHVDGPRGARVGEGSDRFSPSPRSTDSKHYRHQGRDKEEKFRAKLDAIGVPYQWPVARTGSVGGDGPIIALREDMDALLVQVWFFICLLFSPCMTCGNFSHRIRVPLPPMLCRLPRSRAGHRRALQKGREESEKGTHLSSLCSLSLSPLLARRSLGWPTAEAELGRRAD</sequence>
<protein>
    <submittedName>
        <fullName evidence="2">Uncharacterized protein</fullName>
    </submittedName>
</protein>
<proteinExistence type="predicted"/>
<reference evidence="2" key="1">
    <citation type="submission" date="2015-04" db="UniProtKB">
        <authorList>
            <consortium name="EnsemblPlants"/>
        </authorList>
    </citation>
    <scope>IDENTIFICATION</scope>
</reference>
<dbReference type="Gramene" id="OGLUM07G08080.1">
    <property type="protein sequence ID" value="OGLUM07G08080.1"/>
    <property type="gene ID" value="OGLUM07G08080"/>
</dbReference>